<evidence type="ECO:0000256" key="1">
    <source>
        <dbReference type="ARBA" id="ARBA00023239"/>
    </source>
</evidence>
<dbReference type="SUPFAM" id="SSF53697">
    <property type="entry name" value="SIS domain"/>
    <property type="match status" value="1"/>
</dbReference>
<dbReference type="GO" id="GO:0016835">
    <property type="term" value="F:carbon-oxygen lyase activity"/>
    <property type="evidence" value="ECO:0007669"/>
    <property type="project" value="UniProtKB-UniRule"/>
</dbReference>
<dbReference type="Proteomes" id="UP000618460">
    <property type="component" value="Unassembled WGS sequence"/>
</dbReference>
<evidence type="ECO:0000256" key="3">
    <source>
        <dbReference type="HAMAP-Rule" id="MF_00068"/>
    </source>
</evidence>
<feature type="active site" evidence="3">
    <location>
        <position position="113"/>
    </location>
</feature>
<dbReference type="EMBL" id="BMLG01000006">
    <property type="protein sequence ID" value="GGM30515.1"/>
    <property type="molecule type" value="Genomic_DNA"/>
</dbReference>
<keyword evidence="6" id="KW-1185">Reference proteome</keyword>
<sequence length="298" mass="32864">MKDIPITETVNQNSIAIDEMKPIEIVTLMLEEDQAIYQGVKPCLTHVASAVDLIVTQWKKGGRVFVVGAGTSGRIGVLDAVELGPTFSVPVDRWIGIVAGGQEAMWQPLEQHEDDETKVVDELRKYELNECDVVIGMTASGSTAFALAAIQYANDMNAATIGISCNYNTRISDVSDCAIEAVVGSEIIRGSTRLKAGTAQKMIINMLSTATMIRLGKVYQNQMIEVQLINDKLRKRAEQSLMDIAEVSEFEAQALMQETKYDLKKAIFISMTDTNIEVAERYLQQANGHLKKAIRNFL</sequence>
<dbReference type="CDD" id="cd14273">
    <property type="entry name" value="UBA_TAP-C_like"/>
    <property type="match status" value="1"/>
</dbReference>
<accession>A0A917TQP8</accession>
<comment type="miscellaneous">
    <text evidence="3">A lyase-type mechanism (elimination/hydration) is suggested for the cleavage of the lactyl ether bond of MurNAc 6-phosphate, with the formation of an alpha,beta-unsaturated aldehyde intermediate with (E)-stereochemistry, followed by the syn addition of water to give product.</text>
</comment>
<reference evidence="5" key="1">
    <citation type="journal article" date="2014" name="Int. J. Syst. Evol. Microbiol.">
        <title>Complete genome sequence of Corynebacterium casei LMG S-19264T (=DSM 44701T), isolated from a smear-ripened cheese.</title>
        <authorList>
            <consortium name="US DOE Joint Genome Institute (JGI-PGF)"/>
            <person name="Walter F."/>
            <person name="Albersmeier A."/>
            <person name="Kalinowski J."/>
            <person name="Ruckert C."/>
        </authorList>
    </citation>
    <scope>NUCLEOTIDE SEQUENCE</scope>
    <source>
        <strain evidence="5">CGMCC 1.6333</strain>
    </source>
</reference>
<keyword evidence="2 3" id="KW-0119">Carbohydrate metabolism</keyword>
<evidence type="ECO:0000313" key="5">
    <source>
        <dbReference type="EMBL" id="GGM30515.1"/>
    </source>
</evidence>
<dbReference type="PROSITE" id="PS51464">
    <property type="entry name" value="SIS"/>
    <property type="match status" value="1"/>
</dbReference>
<organism evidence="5 6">
    <name type="scientific">Paraliobacillus quinghaiensis</name>
    <dbReference type="NCBI Taxonomy" id="470815"/>
    <lineage>
        <taxon>Bacteria</taxon>
        <taxon>Bacillati</taxon>
        <taxon>Bacillota</taxon>
        <taxon>Bacilli</taxon>
        <taxon>Bacillales</taxon>
        <taxon>Bacillaceae</taxon>
        <taxon>Paraliobacillus</taxon>
    </lineage>
</organism>
<evidence type="ECO:0000313" key="6">
    <source>
        <dbReference type="Proteomes" id="UP000618460"/>
    </source>
</evidence>
<name>A0A917TQP8_9BACI</name>
<dbReference type="Gene3D" id="1.10.8.1080">
    <property type="match status" value="1"/>
</dbReference>
<dbReference type="NCBIfam" id="TIGR00274">
    <property type="entry name" value="N-acetylmuramic acid 6-phosphate etherase"/>
    <property type="match status" value="1"/>
</dbReference>
<reference evidence="5" key="2">
    <citation type="submission" date="2020-09" db="EMBL/GenBank/DDBJ databases">
        <authorList>
            <person name="Sun Q."/>
            <person name="Zhou Y."/>
        </authorList>
    </citation>
    <scope>NUCLEOTIDE SEQUENCE</scope>
    <source>
        <strain evidence="5">CGMCC 1.6333</strain>
    </source>
</reference>
<dbReference type="Pfam" id="PF14555">
    <property type="entry name" value="UBA_4"/>
    <property type="match status" value="1"/>
</dbReference>
<dbReference type="GO" id="GO:0046348">
    <property type="term" value="P:amino sugar catabolic process"/>
    <property type="evidence" value="ECO:0007669"/>
    <property type="project" value="InterPro"/>
</dbReference>
<dbReference type="HAMAP" id="MF_00068">
    <property type="entry name" value="MurQ"/>
    <property type="match status" value="1"/>
</dbReference>
<dbReference type="AlphaFoldDB" id="A0A917TQP8"/>
<dbReference type="InterPro" id="IPR046348">
    <property type="entry name" value="SIS_dom_sf"/>
</dbReference>
<dbReference type="Pfam" id="PF22645">
    <property type="entry name" value="GKRP_SIS_N"/>
    <property type="match status" value="1"/>
</dbReference>
<comment type="catalytic activity">
    <reaction evidence="3">
        <text>N-acetyl-D-muramate 6-phosphate + H2O = N-acetyl-D-glucosamine 6-phosphate + (R)-lactate</text>
        <dbReference type="Rhea" id="RHEA:26410"/>
        <dbReference type="ChEBI" id="CHEBI:15377"/>
        <dbReference type="ChEBI" id="CHEBI:16004"/>
        <dbReference type="ChEBI" id="CHEBI:57513"/>
        <dbReference type="ChEBI" id="CHEBI:58722"/>
        <dbReference type="EC" id="4.2.1.126"/>
    </reaction>
</comment>
<evidence type="ECO:0000259" key="4">
    <source>
        <dbReference type="PROSITE" id="PS51464"/>
    </source>
</evidence>
<comment type="pathway">
    <text evidence="3">Amino-sugar metabolism; N-acetylmuramate degradation.</text>
</comment>
<dbReference type="NCBIfam" id="NF003915">
    <property type="entry name" value="PRK05441.1"/>
    <property type="match status" value="1"/>
</dbReference>
<dbReference type="OrthoDB" id="9813395at2"/>
<dbReference type="NCBIfam" id="NF009222">
    <property type="entry name" value="PRK12570.1"/>
    <property type="match status" value="1"/>
</dbReference>
<dbReference type="CDD" id="cd05007">
    <property type="entry name" value="SIS_Etherase"/>
    <property type="match status" value="1"/>
</dbReference>
<comment type="subunit">
    <text evidence="3">Homodimer.</text>
</comment>
<comment type="caution">
    <text evidence="5">The sequence shown here is derived from an EMBL/GenBank/DDBJ whole genome shotgun (WGS) entry which is preliminary data.</text>
</comment>
<dbReference type="InterPro" id="IPR001347">
    <property type="entry name" value="SIS_dom"/>
</dbReference>
<dbReference type="InterPro" id="IPR040190">
    <property type="entry name" value="MURQ/GCKR"/>
</dbReference>
<dbReference type="PANTHER" id="PTHR10088:SF4">
    <property type="entry name" value="GLUCOKINASE REGULATORY PROTEIN"/>
    <property type="match status" value="1"/>
</dbReference>
<dbReference type="RefSeq" id="WP_117154097.1">
    <property type="nucleotide sequence ID" value="NZ_BMLG01000006.1"/>
</dbReference>
<dbReference type="GO" id="GO:0009254">
    <property type="term" value="P:peptidoglycan turnover"/>
    <property type="evidence" value="ECO:0007669"/>
    <property type="project" value="TreeGrafter"/>
</dbReference>
<dbReference type="Gene3D" id="3.40.50.10490">
    <property type="entry name" value="Glucose-6-phosphate isomerase like protein, domain 1"/>
    <property type="match status" value="1"/>
</dbReference>
<proteinExistence type="inferred from homology"/>
<feature type="domain" description="SIS" evidence="4">
    <location>
        <begin position="54"/>
        <end position="217"/>
    </location>
</feature>
<evidence type="ECO:0000256" key="2">
    <source>
        <dbReference type="ARBA" id="ARBA00023277"/>
    </source>
</evidence>
<dbReference type="EC" id="4.2.1.126" evidence="3"/>
<keyword evidence="1 3" id="KW-0456">Lyase</keyword>
<comment type="function">
    <text evidence="3">Specifically catalyzes the cleavage of the D-lactyl ether substituent of MurNAc 6-phosphate, producing GlcNAc 6-phosphate and D-lactate.</text>
</comment>
<feature type="active site" description="Proton donor" evidence="3">
    <location>
        <position position="82"/>
    </location>
</feature>
<dbReference type="GO" id="GO:0097367">
    <property type="term" value="F:carbohydrate derivative binding"/>
    <property type="evidence" value="ECO:0007669"/>
    <property type="project" value="InterPro"/>
</dbReference>
<dbReference type="GO" id="GO:0016803">
    <property type="term" value="F:ether hydrolase activity"/>
    <property type="evidence" value="ECO:0007669"/>
    <property type="project" value="TreeGrafter"/>
</dbReference>
<dbReference type="InterPro" id="IPR005488">
    <property type="entry name" value="Etherase_MurQ"/>
</dbReference>
<dbReference type="PANTHER" id="PTHR10088">
    <property type="entry name" value="GLUCOKINASE REGULATORY PROTEIN"/>
    <property type="match status" value="1"/>
</dbReference>
<comment type="similarity">
    <text evidence="3">Belongs to the GCKR-like family. MurNAc-6-P etherase subfamily.</text>
</comment>
<gene>
    <name evidence="5" type="primary">murQ1</name>
    <name evidence="3" type="synonym">murQ</name>
    <name evidence="5" type="ORF">GCM10011351_15820</name>
</gene>
<protein>
    <recommendedName>
        <fullName evidence="3">N-acetylmuramic acid 6-phosphate etherase</fullName>
        <shortName evidence="3">MurNAc-6-P etherase</shortName>
        <ecNumber evidence="3">4.2.1.126</ecNumber>
    </recommendedName>
    <alternativeName>
        <fullName evidence="3">N-acetylmuramic acid 6-phosphate hydrolase</fullName>
    </alternativeName>
    <alternativeName>
        <fullName evidence="3">N-acetylmuramic acid 6-phosphate lyase</fullName>
    </alternativeName>
</protein>